<keyword evidence="3" id="KW-1185">Reference proteome</keyword>
<dbReference type="EMBL" id="SRLO01000007">
    <property type="protein sequence ID" value="TNN88172.1"/>
    <property type="molecule type" value="Genomic_DNA"/>
</dbReference>
<name>A0A4Z2JFX5_9TELE</name>
<gene>
    <name evidence="2" type="ORF">EYF80_001753</name>
</gene>
<evidence type="ECO:0000313" key="2">
    <source>
        <dbReference type="EMBL" id="TNN88172.1"/>
    </source>
</evidence>
<feature type="compositionally biased region" description="Basic and acidic residues" evidence="1">
    <location>
        <begin position="95"/>
        <end position="107"/>
    </location>
</feature>
<evidence type="ECO:0000256" key="1">
    <source>
        <dbReference type="SAM" id="MobiDB-lite"/>
    </source>
</evidence>
<organism evidence="2 3">
    <name type="scientific">Liparis tanakae</name>
    <name type="common">Tanaka's snailfish</name>
    <dbReference type="NCBI Taxonomy" id="230148"/>
    <lineage>
        <taxon>Eukaryota</taxon>
        <taxon>Metazoa</taxon>
        <taxon>Chordata</taxon>
        <taxon>Craniata</taxon>
        <taxon>Vertebrata</taxon>
        <taxon>Euteleostomi</taxon>
        <taxon>Actinopterygii</taxon>
        <taxon>Neopterygii</taxon>
        <taxon>Teleostei</taxon>
        <taxon>Neoteleostei</taxon>
        <taxon>Acanthomorphata</taxon>
        <taxon>Eupercaria</taxon>
        <taxon>Perciformes</taxon>
        <taxon>Cottioidei</taxon>
        <taxon>Cottales</taxon>
        <taxon>Liparidae</taxon>
        <taxon>Liparis</taxon>
    </lineage>
</organism>
<proteinExistence type="predicted"/>
<comment type="caution">
    <text evidence="2">The sequence shown here is derived from an EMBL/GenBank/DDBJ whole genome shotgun (WGS) entry which is preliminary data.</text>
</comment>
<reference evidence="2 3" key="1">
    <citation type="submission" date="2019-03" db="EMBL/GenBank/DDBJ databases">
        <title>First draft genome of Liparis tanakae, snailfish: a comprehensive survey of snailfish specific genes.</title>
        <authorList>
            <person name="Kim W."/>
            <person name="Song I."/>
            <person name="Jeong J.-H."/>
            <person name="Kim D."/>
            <person name="Kim S."/>
            <person name="Ryu S."/>
            <person name="Song J.Y."/>
            <person name="Lee S.K."/>
        </authorList>
    </citation>
    <scope>NUCLEOTIDE SEQUENCE [LARGE SCALE GENOMIC DNA]</scope>
    <source>
        <tissue evidence="2">Muscle</tissue>
    </source>
</reference>
<sequence>MRLSGERWRRLSGVRPAPSDLVRRVRGGASGEATPPEPVRGSEEVHLPPRLAALTAVHAQALREALPRGGAYGRLQAGEQPYRFYSRMPESGGLRSDKMKEDLRMTPERMPAGGQPRSQGTLLL</sequence>
<dbReference type="Proteomes" id="UP000314294">
    <property type="component" value="Unassembled WGS sequence"/>
</dbReference>
<feature type="region of interest" description="Disordered" evidence="1">
    <location>
        <begin position="1"/>
        <end position="44"/>
    </location>
</feature>
<dbReference type="AlphaFoldDB" id="A0A4Z2JFX5"/>
<evidence type="ECO:0000313" key="3">
    <source>
        <dbReference type="Proteomes" id="UP000314294"/>
    </source>
</evidence>
<feature type="region of interest" description="Disordered" evidence="1">
    <location>
        <begin position="66"/>
        <end position="124"/>
    </location>
</feature>
<protein>
    <submittedName>
        <fullName evidence="2">Uncharacterized protein</fullName>
    </submittedName>
</protein>
<accession>A0A4Z2JFX5</accession>